<organism evidence="2 3">
    <name type="scientific">Deefgea salmonis</name>
    <dbReference type="NCBI Taxonomy" id="2875502"/>
    <lineage>
        <taxon>Bacteria</taxon>
        <taxon>Pseudomonadati</taxon>
        <taxon>Pseudomonadota</taxon>
        <taxon>Betaproteobacteria</taxon>
        <taxon>Neisseriales</taxon>
        <taxon>Chitinibacteraceae</taxon>
        <taxon>Deefgea</taxon>
    </lineage>
</organism>
<feature type="signal peptide" evidence="1">
    <location>
        <begin position="1"/>
        <end position="20"/>
    </location>
</feature>
<accession>A0ABS8BJU1</accession>
<evidence type="ECO:0000256" key="1">
    <source>
        <dbReference type="SAM" id="SignalP"/>
    </source>
</evidence>
<name>A0ABS8BJU1_9NEIS</name>
<protein>
    <submittedName>
        <fullName evidence="2">Uncharacterized protein</fullName>
    </submittedName>
</protein>
<comment type="caution">
    <text evidence="2">The sequence shown here is derived from an EMBL/GenBank/DDBJ whole genome shotgun (WGS) entry which is preliminary data.</text>
</comment>
<dbReference type="RefSeq" id="WP_226763623.1">
    <property type="nucleotide sequence ID" value="NZ_JAJAWG010000002.1"/>
</dbReference>
<reference evidence="2 3" key="1">
    <citation type="submission" date="2021-10" db="EMBL/GenBank/DDBJ databases">
        <authorList>
            <person name="Chen M."/>
        </authorList>
    </citation>
    <scope>NUCLEOTIDE SEQUENCE [LARGE SCALE GENOMIC DNA]</scope>
    <source>
        <strain evidence="2 3">H3-26</strain>
    </source>
</reference>
<evidence type="ECO:0000313" key="2">
    <source>
        <dbReference type="EMBL" id="MCB5195841.1"/>
    </source>
</evidence>
<gene>
    <name evidence="2" type="ORF">LG219_06000</name>
</gene>
<keyword evidence="1" id="KW-0732">Signal</keyword>
<feature type="chain" id="PRO_5046661573" evidence="1">
    <location>
        <begin position="21"/>
        <end position="46"/>
    </location>
</feature>
<dbReference type="EMBL" id="JAJAWG010000002">
    <property type="protein sequence ID" value="MCB5195841.1"/>
    <property type="molecule type" value="Genomic_DNA"/>
</dbReference>
<keyword evidence="3" id="KW-1185">Reference proteome</keyword>
<dbReference type="Proteomes" id="UP001198034">
    <property type="component" value="Unassembled WGS sequence"/>
</dbReference>
<proteinExistence type="predicted"/>
<sequence>MKICLMLALALTFAVSAVRAAEMEYAAPSAAEQANEAAKHAGSMGS</sequence>
<evidence type="ECO:0000313" key="3">
    <source>
        <dbReference type="Proteomes" id="UP001198034"/>
    </source>
</evidence>